<dbReference type="InterPro" id="IPR036938">
    <property type="entry name" value="PAP2/HPO_sf"/>
</dbReference>
<gene>
    <name evidence="3" type="ORF">C8N29_11430</name>
</gene>
<dbReference type="Pfam" id="PF01569">
    <property type="entry name" value="PAP2"/>
    <property type="match status" value="1"/>
</dbReference>
<evidence type="ECO:0000256" key="1">
    <source>
        <dbReference type="SAM" id="Phobius"/>
    </source>
</evidence>
<evidence type="ECO:0000313" key="4">
    <source>
        <dbReference type="Proteomes" id="UP000244223"/>
    </source>
</evidence>
<dbReference type="OrthoDB" id="9789113at2"/>
<name>A0A2T5IWA4_9GAMM</name>
<feature type="transmembrane region" description="Helical" evidence="1">
    <location>
        <begin position="169"/>
        <end position="188"/>
    </location>
</feature>
<dbReference type="AlphaFoldDB" id="A0A2T5IWA4"/>
<organism evidence="3 4">
    <name type="scientific">Agitococcus lubricus</name>
    <dbReference type="NCBI Taxonomy" id="1077255"/>
    <lineage>
        <taxon>Bacteria</taxon>
        <taxon>Pseudomonadati</taxon>
        <taxon>Pseudomonadota</taxon>
        <taxon>Gammaproteobacteria</taxon>
        <taxon>Moraxellales</taxon>
        <taxon>Moraxellaceae</taxon>
        <taxon>Agitococcus</taxon>
    </lineage>
</organism>
<feature type="transmembrane region" description="Helical" evidence="1">
    <location>
        <begin position="12"/>
        <end position="37"/>
    </location>
</feature>
<keyword evidence="4" id="KW-1185">Reference proteome</keyword>
<evidence type="ECO:0000259" key="2">
    <source>
        <dbReference type="Pfam" id="PF01569"/>
    </source>
</evidence>
<protein>
    <submittedName>
        <fullName evidence="3">Membrane-associated PAP2 superfamily phosphatase</fullName>
    </submittedName>
</protein>
<dbReference type="CDD" id="cd03396">
    <property type="entry name" value="PAP2_like_6"/>
    <property type="match status" value="1"/>
</dbReference>
<keyword evidence="1" id="KW-1133">Transmembrane helix</keyword>
<reference evidence="3 4" key="1">
    <citation type="submission" date="2018-04" db="EMBL/GenBank/DDBJ databases">
        <title>Genomic Encyclopedia of Archaeal and Bacterial Type Strains, Phase II (KMG-II): from individual species to whole genera.</title>
        <authorList>
            <person name="Goeker M."/>
        </authorList>
    </citation>
    <scope>NUCLEOTIDE SEQUENCE [LARGE SCALE GENOMIC DNA]</scope>
    <source>
        <strain evidence="3 4">DSM 5822</strain>
    </source>
</reference>
<feature type="transmembrane region" description="Helical" evidence="1">
    <location>
        <begin position="200"/>
        <end position="217"/>
    </location>
</feature>
<dbReference type="SUPFAM" id="SSF48317">
    <property type="entry name" value="Acid phosphatase/Vanadium-dependent haloperoxidase"/>
    <property type="match status" value="1"/>
</dbReference>
<feature type="domain" description="Phosphatidic acid phosphatase type 2/haloperoxidase" evidence="2">
    <location>
        <begin position="89"/>
        <end position="214"/>
    </location>
</feature>
<feature type="transmembrane region" description="Helical" evidence="1">
    <location>
        <begin position="88"/>
        <end position="106"/>
    </location>
</feature>
<comment type="caution">
    <text evidence="3">The sequence shown here is derived from an EMBL/GenBank/DDBJ whole genome shotgun (WGS) entry which is preliminary data.</text>
</comment>
<dbReference type="EMBL" id="QAON01000014">
    <property type="protein sequence ID" value="PTQ88171.1"/>
    <property type="molecule type" value="Genomic_DNA"/>
</dbReference>
<dbReference type="RefSeq" id="WP_107866474.1">
    <property type="nucleotide sequence ID" value="NZ_QAON01000014.1"/>
</dbReference>
<proteinExistence type="predicted"/>
<dbReference type="InterPro" id="IPR000326">
    <property type="entry name" value="PAP2/HPO"/>
</dbReference>
<keyword evidence="1" id="KW-0472">Membrane</keyword>
<accession>A0A2T5IWA4</accession>
<sequence>MPFSLHKALIIPLFISTLVGLLFLLTPLDFMVGDFFFRYGEFIGRDSWWADRLIHKGGGKLIFTIALASLLMAIASLKIPHLRPYRQVALYILLCIALGTGLVNLLKHITNMDCPWDLTRYGGHVTFYGLWRDKPEYLGISQCFPGGHSSGAFSLFSLYFVCLHYKPRWASSILTVVISLGTLFGLGQWARGAHFPSHDFSSAIICWYVCLALYFPFHKALTGLARLSPSRDETTLHLKSLEP</sequence>
<evidence type="ECO:0000313" key="3">
    <source>
        <dbReference type="EMBL" id="PTQ88171.1"/>
    </source>
</evidence>
<feature type="transmembrane region" description="Helical" evidence="1">
    <location>
        <begin position="57"/>
        <end position="76"/>
    </location>
</feature>
<keyword evidence="1" id="KW-0812">Transmembrane</keyword>
<dbReference type="Proteomes" id="UP000244223">
    <property type="component" value="Unassembled WGS sequence"/>
</dbReference>